<gene>
    <name evidence="1" type="ORF">OXX778_LOCUS14698</name>
</gene>
<reference evidence="1" key="1">
    <citation type="submission" date="2021-02" db="EMBL/GenBank/DDBJ databases">
        <authorList>
            <person name="Nowell W R."/>
        </authorList>
    </citation>
    <scope>NUCLEOTIDE SEQUENCE</scope>
    <source>
        <strain evidence="1">Ploen Becks lab</strain>
    </source>
</reference>
<dbReference type="OrthoDB" id="6626863at2759"/>
<organism evidence="1 2">
    <name type="scientific">Brachionus calyciflorus</name>
    <dbReference type="NCBI Taxonomy" id="104777"/>
    <lineage>
        <taxon>Eukaryota</taxon>
        <taxon>Metazoa</taxon>
        <taxon>Spiralia</taxon>
        <taxon>Gnathifera</taxon>
        <taxon>Rotifera</taxon>
        <taxon>Eurotatoria</taxon>
        <taxon>Monogononta</taxon>
        <taxon>Pseudotrocha</taxon>
        <taxon>Ploima</taxon>
        <taxon>Brachionidae</taxon>
        <taxon>Brachionus</taxon>
    </lineage>
</organism>
<name>A0A814EFH6_9BILA</name>
<proteinExistence type="predicted"/>
<protein>
    <submittedName>
        <fullName evidence="1">Uncharacterized protein</fullName>
    </submittedName>
</protein>
<dbReference type="EMBL" id="CAJNOC010003078">
    <property type="protein sequence ID" value="CAF0966673.1"/>
    <property type="molecule type" value="Genomic_DNA"/>
</dbReference>
<evidence type="ECO:0000313" key="1">
    <source>
        <dbReference type="EMBL" id="CAF0966673.1"/>
    </source>
</evidence>
<dbReference type="Proteomes" id="UP000663879">
    <property type="component" value="Unassembled WGS sequence"/>
</dbReference>
<evidence type="ECO:0000313" key="2">
    <source>
        <dbReference type="Proteomes" id="UP000663879"/>
    </source>
</evidence>
<sequence length="95" mass="11156">MKGQLYKTYIRPTPLYGLETFYLKASDIINIKRYGNTVKRLMDIPTRCKSNNLFLALNIEPTRIKLQTIKVDFYTRLNENQSIKELLTNLEKVNA</sequence>
<keyword evidence="2" id="KW-1185">Reference proteome</keyword>
<comment type="caution">
    <text evidence="1">The sequence shown here is derived from an EMBL/GenBank/DDBJ whole genome shotgun (WGS) entry which is preliminary data.</text>
</comment>
<accession>A0A814EFH6</accession>
<dbReference type="AlphaFoldDB" id="A0A814EFH6"/>